<accession>A0A0F8YRY4</accession>
<organism evidence="1">
    <name type="scientific">marine sediment metagenome</name>
    <dbReference type="NCBI Taxonomy" id="412755"/>
    <lineage>
        <taxon>unclassified sequences</taxon>
        <taxon>metagenomes</taxon>
        <taxon>ecological metagenomes</taxon>
    </lineage>
</organism>
<gene>
    <name evidence="1" type="ORF">LCGC14_3060360</name>
</gene>
<comment type="caution">
    <text evidence="1">The sequence shown here is derived from an EMBL/GenBank/DDBJ whole genome shotgun (WGS) entry which is preliminary data.</text>
</comment>
<reference evidence="1" key="1">
    <citation type="journal article" date="2015" name="Nature">
        <title>Complex archaea that bridge the gap between prokaryotes and eukaryotes.</title>
        <authorList>
            <person name="Spang A."/>
            <person name="Saw J.H."/>
            <person name="Jorgensen S.L."/>
            <person name="Zaremba-Niedzwiedzka K."/>
            <person name="Martijn J."/>
            <person name="Lind A.E."/>
            <person name="van Eijk R."/>
            <person name="Schleper C."/>
            <person name="Guy L."/>
            <person name="Ettema T.J."/>
        </authorList>
    </citation>
    <scope>NUCLEOTIDE SEQUENCE</scope>
</reference>
<dbReference type="AlphaFoldDB" id="A0A0F8YRY4"/>
<protein>
    <submittedName>
        <fullName evidence="1">Uncharacterized protein</fullName>
    </submittedName>
</protein>
<sequence length="29" mass="3384">MKSTKELRQEIQALWDEYQGIKDTAAKDS</sequence>
<evidence type="ECO:0000313" key="1">
    <source>
        <dbReference type="EMBL" id="KKK56854.1"/>
    </source>
</evidence>
<dbReference type="EMBL" id="LAZR01064784">
    <property type="protein sequence ID" value="KKK56854.1"/>
    <property type="molecule type" value="Genomic_DNA"/>
</dbReference>
<name>A0A0F8YRY4_9ZZZZ</name>
<feature type="non-terminal residue" evidence="1">
    <location>
        <position position="29"/>
    </location>
</feature>
<proteinExistence type="predicted"/>